<protein>
    <submittedName>
        <fullName evidence="2">Uncharacterized protein</fullName>
    </submittedName>
</protein>
<dbReference type="EMBL" id="JARKIE010000161">
    <property type="protein sequence ID" value="KAJ7673547.1"/>
    <property type="molecule type" value="Genomic_DNA"/>
</dbReference>
<comment type="caution">
    <text evidence="2">The sequence shown here is derived from an EMBL/GenBank/DDBJ whole genome shotgun (WGS) entry which is preliminary data.</text>
</comment>
<reference evidence="2" key="1">
    <citation type="submission" date="2023-03" db="EMBL/GenBank/DDBJ databases">
        <title>Massive genome expansion in bonnet fungi (Mycena s.s.) driven by repeated elements and novel gene families across ecological guilds.</title>
        <authorList>
            <consortium name="Lawrence Berkeley National Laboratory"/>
            <person name="Harder C.B."/>
            <person name="Miyauchi S."/>
            <person name="Viragh M."/>
            <person name="Kuo A."/>
            <person name="Thoen E."/>
            <person name="Andreopoulos B."/>
            <person name="Lu D."/>
            <person name="Skrede I."/>
            <person name="Drula E."/>
            <person name="Henrissat B."/>
            <person name="Morin E."/>
            <person name="Kohler A."/>
            <person name="Barry K."/>
            <person name="LaButti K."/>
            <person name="Morin E."/>
            <person name="Salamov A."/>
            <person name="Lipzen A."/>
            <person name="Mereny Z."/>
            <person name="Hegedus B."/>
            <person name="Baldrian P."/>
            <person name="Stursova M."/>
            <person name="Weitz H."/>
            <person name="Taylor A."/>
            <person name="Grigoriev I.V."/>
            <person name="Nagy L.G."/>
            <person name="Martin F."/>
            <person name="Kauserud H."/>
        </authorList>
    </citation>
    <scope>NUCLEOTIDE SEQUENCE</scope>
    <source>
        <strain evidence="2">CBHHK067</strain>
    </source>
</reference>
<name>A0AAD7D4T8_MYCRO</name>
<evidence type="ECO:0000256" key="1">
    <source>
        <dbReference type="SAM" id="Coils"/>
    </source>
</evidence>
<proteinExistence type="predicted"/>
<dbReference type="AlphaFoldDB" id="A0AAD7D4T8"/>
<evidence type="ECO:0000313" key="2">
    <source>
        <dbReference type="EMBL" id="KAJ7673547.1"/>
    </source>
</evidence>
<accession>A0AAD7D4T8</accession>
<evidence type="ECO:0000313" key="3">
    <source>
        <dbReference type="Proteomes" id="UP001221757"/>
    </source>
</evidence>
<dbReference type="Proteomes" id="UP001221757">
    <property type="component" value="Unassembled WGS sequence"/>
</dbReference>
<keyword evidence="3" id="KW-1185">Reference proteome</keyword>
<organism evidence="2 3">
    <name type="scientific">Mycena rosella</name>
    <name type="common">Pink bonnet</name>
    <name type="synonym">Agaricus rosellus</name>
    <dbReference type="NCBI Taxonomy" id="1033263"/>
    <lineage>
        <taxon>Eukaryota</taxon>
        <taxon>Fungi</taxon>
        <taxon>Dikarya</taxon>
        <taxon>Basidiomycota</taxon>
        <taxon>Agaricomycotina</taxon>
        <taxon>Agaricomycetes</taxon>
        <taxon>Agaricomycetidae</taxon>
        <taxon>Agaricales</taxon>
        <taxon>Marasmiineae</taxon>
        <taxon>Mycenaceae</taxon>
        <taxon>Mycena</taxon>
    </lineage>
</organism>
<keyword evidence="1" id="KW-0175">Coiled coil</keyword>
<sequence>MRCNLNIHNTRRSRNPGRRDGFLWNARAFICPAEVDGFRRDVRDPAAACDYLDVDQLDAVDSQPTRASRHEVAILEIARHAKLKGSSLLHLQHPHTHNSPGVAKEFEVLEAPRRIIALDADADVFLDGSQSMEDDAWEWENISELDLESDTPAQGPDTDYLIARRLQDEEAHQRKSGTRRKTYADVLRTSTAATRRTPMARRFSPAVPTKKERQLERELTKVREELVAKEEKLERVQQALVKARIAFTTFRQEKTN</sequence>
<feature type="coiled-coil region" evidence="1">
    <location>
        <begin position="212"/>
        <end position="246"/>
    </location>
</feature>
<gene>
    <name evidence="2" type="ORF">B0H17DRAFT_1140881</name>
</gene>